<feature type="domain" description="NADP-dependent oxidoreductase" evidence="2">
    <location>
        <begin position="20"/>
        <end position="345"/>
    </location>
</feature>
<dbReference type="GO" id="GO:0005737">
    <property type="term" value="C:cytoplasm"/>
    <property type="evidence" value="ECO:0007669"/>
    <property type="project" value="TreeGrafter"/>
</dbReference>
<evidence type="ECO:0000259" key="2">
    <source>
        <dbReference type="Pfam" id="PF00248"/>
    </source>
</evidence>
<dbReference type="HOGENOM" id="CLU_023205_2_1_1"/>
<dbReference type="Proteomes" id="UP000014071">
    <property type="component" value="Unassembled WGS sequence"/>
</dbReference>
<reference evidence="4" key="1">
    <citation type="journal article" date="2013" name="Genome Announc.">
        <title>Draft genome sequence of the basidiomycetous yeast-like fungus Pseudozyma hubeiensis SY62, which produces an abundant amount of the biosurfactant mannosylerythritol lipids.</title>
        <authorList>
            <person name="Konishi M."/>
            <person name="Hatada Y."/>
            <person name="Horiuchi J."/>
        </authorList>
    </citation>
    <scope>NUCLEOTIDE SEQUENCE [LARGE SCALE GENOMIC DNA]</scope>
    <source>
        <strain evidence="4">SY62</strain>
    </source>
</reference>
<dbReference type="InterPro" id="IPR050791">
    <property type="entry name" value="Aldo-Keto_reductase"/>
</dbReference>
<keyword evidence="4" id="KW-1185">Reference proteome</keyword>
<keyword evidence="1" id="KW-0560">Oxidoreductase</keyword>
<evidence type="ECO:0000256" key="1">
    <source>
        <dbReference type="ARBA" id="ARBA00023002"/>
    </source>
</evidence>
<dbReference type="EMBL" id="DF238819">
    <property type="protein sequence ID" value="GAC98265.1"/>
    <property type="molecule type" value="Genomic_DNA"/>
</dbReference>
<dbReference type="InterPro" id="IPR023210">
    <property type="entry name" value="NADP_OxRdtase_dom"/>
</dbReference>
<evidence type="ECO:0000313" key="3">
    <source>
        <dbReference type="EMBL" id="GAC98265.1"/>
    </source>
</evidence>
<dbReference type="GO" id="GO:0016491">
    <property type="term" value="F:oxidoreductase activity"/>
    <property type="evidence" value="ECO:0007669"/>
    <property type="project" value="UniProtKB-KW"/>
</dbReference>
<dbReference type="GeneID" id="24111131"/>
<proteinExistence type="predicted"/>
<dbReference type="STRING" id="1305764.R9PJI2"/>
<dbReference type="OrthoDB" id="37537at2759"/>
<dbReference type="PANTHER" id="PTHR43625">
    <property type="entry name" value="AFLATOXIN B1 ALDEHYDE REDUCTASE"/>
    <property type="match status" value="1"/>
</dbReference>
<name>R9PJI2_PSEHS</name>
<dbReference type="eggNOG" id="KOG1575">
    <property type="taxonomic scope" value="Eukaryota"/>
</dbReference>
<sequence>MSPIPTISLGGSASHINIGRIAFGCMGMTWCDPSLRTPDQQAFETIKAAVDSGSNLLNSSAFYGPQSDPYANLALLRRFYEAYPEYKDKTVLSIKGGCNVEKYREIGMGGLQPDASVEVLEADLRGIREQLGTDHGGKEIDVYEMARRDSKVPMKQIMYNMLSLSSETYTDAEGKQQKGKGLFKHISLSEVGLDSIKEATSVAPVAFVELEVSPWELEAFNQGIVEYCSSAKIPILAYSPTGKGMLTGTIKSLDDLPENDIRRHMDRLQSENLAKNLELANEFKTLAAQHNPQVTPTQLGLAWLIASSDVLVPLPGTSKASRAKENAESANIDLGQETKKKLDDKVKQFKVAGGRYNENARKHMALWG</sequence>
<dbReference type="RefSeq" id="XP_012191852.1">
    <property type="nucleotide sequence ID" value="XM_012336462.1"/>
</dbReference>
<dbReference type="SUPFAM" id="SSF51430">
    <property type="entry name" value="NAD(P)-linked oxidoreductase"/>
    <property type="match status" value="1"/>
</dbReference>
<gene>
    <name evidence="3" type="ORF">PHSY_005857</name>
</gene>
<evidence type="ECO:0000313" key="4">
    <source>
        <dbReference type="Proteomes" id="UP000014071"/>
    </source>
</evidence>
<dbReference type="Gene3D" id="3.20.20.100">
    <property type="entry name" value="NADP-dependent oxidoreductase domain"/>
    <property type="match status" value="1"/>
</dbReference>
<dbReference type="PANTHER" id="PTHR43625:SF78">
    <property type="entry name" value="PYRIDOXAL REDUCTASE-RELATED"/>
    <property type="match status" value="1"/>
</dbReference>
<organism evidence="3 4">
    <name type="scientific">Pseudozyma hubeiensis (strain SY62)</name>
    <name type="common">Yeast</name>
    <dbReference type="NCBI Taxonomy" id="1305764"/>
    <lineage>
        <taxon>Eukaryota</taxon>
        <taxon>Fungi</taxon>
        <taxon>Dikarya</taxon>
        <taxon>Basidiomycota</taxon>
        <taxon>Ustilaginomycotina</taxon>
        <taxon>Ustilaginomycetes</taxon>
        <taxon>Ustilaginales</taxon>
        <taxon>Ustilaginaceae</taxon>
        <taxon>Pseudozyma</taxon>
    </lineage>
</organism>
<dbReference type="InterPro" id="IPR036812">
    <property type="entry name" value="NAD(P)_OxRdtase_dom_sf"/>
</dbReference>
<dbReference type="Pfam" id="PF00248">
    <property type="entry name" value="Aldo_ket_red"/>
    <property type="match status" value="1"/>
</dbReference>
<dbReference type="AlphaFoldDB" id="R9PJI2"/>
<accession>R9PJI2</accession>
<dbReference type="CDD" id="cd19077">
    <property type="entry name" value="AKR_AKR8A1-2"/>
    <property type="match status" value="1"/>
</dbReference>
<protein>
    <recommendedName>
        <fullName evidence="2">NADP-dependent oxidoreductase domain-containing protein</fullName>
    </recommendedName>
</protein>